<organism evidence="3 4">
    <name type="scientific">Propylenella binzhouense</name>
    <dbReference type="NCBI Taxonomy" id="2555902"/>
    <lineage>
        <taxon>Bacteria</taxon>
        <taxon>Pseudomonadati</taxon>
        <taxon>Pseudomonadota</taxon>
        <taxon>Alphaproteobacteria</taxon>
        <taxon>Hyphomicrobiales</taxon>
        <taxon>Propylenellaceae</taxon>
        <taxon>Propylenella</taxon>
    </lineage>
</organism>
<feature type="transmembrane region" description="Helical" evidence="2">
    <location>
        <begin position="22"/>
        <end position="45"/>
    </location>
</feature>
<protein>
    <submittedName>
        <fullName evidence="3">DUF2852 domain-containing protein</fullName>
    </submittedName>
</protein>
<evidence type="ECO:0000313" key="4">
    <source>
        <dbReference type="Proteomes" id="UP000773614"/>
    </source>
</evidence>
<dbReference type="InterPro" id="IPR021273">
    <property type="entry name" value="DUF2852"/>
</dbReference>
<dbReference type="Proteomes" id="UP000773614">
    <property type="component" value="Unassembled WGS sequence"/>
</dbReference>
<dbReference type="RefSeq" id="WP_161140317.1">
    <property type="nucleotide sequence ID" value="NZ_SPKJ01000025.1"/>
</dbReference>
<keyword evidence="2" id="KW-0472">Membrane</keyword>
<name>A0A964T3W6_9HYPH</name>
<evidence type="ECO:0000313" key="3">
    <source>
        <dbReference type="EMBL" id="MYZ47968.1"/>
    </source>
</evidence>
<accession>A0A964T3W6</accession>
<comment type="caution">
    <text evidence="3">The sequence shown here is derived from an EMBL/GenBank/DDBJ whole genome shotgun (WGS) entry which is preliminary data.</text>
</comment>
<dbReference type="EMBL" id="SPKJ01000025">
    <property type="protein sequence ID" value="MYZ47968.1"/>
    <property type="molecule type" value="Genomic_DNA"/>
</dbReference>
<gene>
    <name evidence="3" type="ORF">E4O86_09620</name>
</gene>
<keyword evidence="4" id="KW-1185">Reference proteome</keyword>
<keyword evidence="2" id="KW-0812">Transmembrane</keyword>
<sequence length="140" mass="16255">MTHTADAVRSCSSRGRWSALNIVLMIVGFAVFWPLGLAMLAWIIWGDEIARKTDDLKAQFRSKARAAPFRPASGWGETGNAAFDDYRAQELKRLEEERRKLDEMRAEFETFLKELRRVKDQQEFDRFMDSFRNRTMGEGA</sequence>
<feature type="coiled-coil region" evidence="1">
    <location>
        <begin position="87"/>
        <end position="121"/>
    </location>
</feature>
<dbReference type="AlphaFoldDB" id="A0A964T3W6"/>
<keyword evidence="2" id="KW-1133">Transmembrane helix</keyword>
<dbReference type="Pfam" id="PF11014">
    <property type="entry name" value="DUF2852"/>
    <property type="match status" value="1"/>
</dbReference>
<evidence type="ECO:0000256" key="2">
    <source>
        <dbReference type="SAM" id="Phobius"/>
    </source>
</evidence>
<reference evidence="3" key="1">
    <citation type="submission" date="2019-03" db="EMBL/GenBank/DDBJ databases">
        <title>Afifella sp. nov., isolated from activated sludge.</title>
        <authorList>
            <person name="Li Q."/>
            <person name="Liu Y."/>
        </authorList>
    </citation>
    <scope>NUCLEOTIDE SEQUENCE</scope>
    <source>
        <strain evidence="3">L72</strain>
    </source>
</reference>
<dbReference type="OrthoDB" id="9806878at2"/>
<evidence type="ECO:0000256" key="1">
    <source>
        <dbReference type="SAM" id="Coils"/>
    </source>
</evidence>
<proteinExistence type="predicted"/>
<keyword evidence="1" id="KW-0175">Coiled coil</keyword>